<dbReference type="Gene3D" id="3.40.630.30">
    <property type="match status" value="1"/>
</dbReference>
<dbReference type="EMBL" id="JPRD01000110">
    <property type="protein sequence ID" value="KIF44460.1"/>
    <property type="molecule type" value="Genomic_DNA"/>
</dbReference>
<dbReference type="Proteomes" id="UP000031586">
    <property type="component" value="Unassembled WGS sequence"/>
</dbReference>
<dbReference type="PATRIC" id="fig|1229493.5.peg.453"/>
<comment type="caution">
    <text evidence="2">The sequence shown here is derived from an EMBL/GenBank/DDBJ whole genome shotgun (WGS) entry which is preliminary data.</text>
</comment>
<reference evidence="2 3" key="1">
    <citation type="submission" date="2014-07" db="EMBL/GenBank/DDBJ databases">
        <title>Unique and conserved regions in Vibrio harveyi and related species in comparison with the shrimp pathogen Vibrio harveyi CAIM 1792.</title>
        <authorList>
            <person name="Espinoza-Valles I."/>
            <person name="Vora G."/>
            <person name="Leekitcharoenphon P."/>
            <person name="Ussery D."/>
            <person name="Hoj L."/>
            <person name="Gomez-Gil B."/>
        </authorList>
    </citation>
    <scope>NUCLEOTIDE SEQUENCE [LARGE SCALE GENOMIC DNA]</scope>
    <source>
        <strain evidence="3">CAIM 1854 / LMG 25443</strain>
    </source>
</reference>
<dbReference type="PROSITE" id="PS51186">
    <property type="entry name" value="GNAT"/>
    <property type="match status" value="1"/>
</dbReference>
<dbReference type="InterPro" id="IPR051908">
    <property type="entry name" value="Ribosomal_N-acetyltransferase"/>
</dbReference>
<accession>A0A0C1YGP6</accession>
<gene>
    <name evidence="2" type="ORF">H735_30360</name>
</gene>
<protein>
    <submittedName>
        <fullName evidence="2">Ribosomal-protein-serine acetyltransferase</fullName>
    </submittedName>
</protein>
<dbReference type="AlphaFoldDB" id="A0A0C1YGP6"/>
<dbReference type="Pfam" id="PF13302">
    <property type="entry name" value="Acetyltransf_3"/>
    <property type="match status" value="1"/>
</dbReference>
<keyword evidence="2" id="KW-0808">Transferase</keyword>
<organism evidence="2 3">
    <name type="scientific">Vibrio owensii CAIM 1854 = LMG 25443</name>
    <dbReference type="NCBI Taxonomy" id="1229493"/>
    <lineage>
        <taxon>Bacteria</taxon>
        <taxon>Pseudomonadati</taxon>
        <taxon>Pseudomonadota</taxon>
        <taxon>Gammaproteobacteria</taxon>
        <taxon>Vibrionales</taxon>
        <taxon>Vibrionaceae</taxon>
        <taxon>Vibrio</taxon>
    </lineage>
</organism>
<dbReference type="InterPro" id="IPR016181">
    <property type="entry name" value="Acyl_CoA_acyltransferase"/>
</dbReference>
<evidence type="ECO:0000313" key="3">
    <source>
        <dbReference type="Proteomes" id="UP000031586"/>
    </source>
</evidence>
<dbReference type="GO" id="GO:0008999">
    <property type="term" value="F:protein-N-terminal-alanine acetyltransferase activity"/>
    <property type="evidence" value="ECO:0007669"/>
    <property type="project" value="TreeGrafter"/>
</dbReference>
<sequence>MYQGYEKHQLRQITERISIEPLLTKHATPLLAAVNKSREHLSQYLPWTDWVTNRREAVAYISHRINSNAFEAYWFAIRLDQNFVGVLGMKGVNQETGVAEVGYWLAEQGRGHRIIDHVLSVLLPLVRERGQTSAIQFHCMEGNVPSIKIAERAGAVLKEYIDHDFEMLDSRQRLGVYELVFEAQHETSYSFEGRV</sequence>
<dbReference type="InterPro" id="IPR000182">
    <property type="entry name" value="GNAT_dom"/>
</dbReference>
<feature type="domain" description="N-acetyltransferase" evidence="1">
    <location>
        <begin position="17"/>
        <end position="172"/>
    </location>
</feature>
<dbReference type="PANTHER" id="PTHR43441:SF2">
    <property type="entry name" value="FAMILY ACETYLTRANSFERASE, PUTATIVE (AFU_ORTHOLOGUE AFUA_7G00850)-RELATED"/>
    <property type="match status" value="1"/>
</dbReference>
<evidence type="ECO:0000313" key="2">
    <source>
        <dbReference type="EMBL" id="KIF44460.1"/>
    </source>
</evidence>
<proteinExistence type="predicted"/>
<dbReference type="GO" id="GO:0005737">
    <property type="term" value="C:cytoplasm"/>
    <property type="evidence" value="ECO:0007669"/>
    <property type="project" value="TreeGrafter"/>
</dbReference>
<dbReference type="PANTHER" id="PTHR43441">
    <property type="entry name" value="RIBOSOMAL-PROTEIN-SERINE ACETYLTRANSFERASE"/>
    <property type="match status" value="1"/>
</dbReference>
<evidence type="ECO:0000259" key="1">
    <source>
        <dbReference type="PROSITE" id="PS51186"/>
    </source>
</evidence>
<dbReference type="RefSeq" id="WP_020198154.1">
    <property type="nucleotide sequence ID" value="NZ_BAOH01000271.1"/>
</dbReference>
<dbReference type="SUPFAM" id="SSF55729">
    <property type="entry name" value="Acyl-CoA N-acyltransferases (Nat)"/>
    <property type="match status" value="1"/>
</dbReference>
<dbReference type="GO" id="GO:1990189">
    <property type="term" value="F:protein N-terminal-serine acetyltransferase activity"/>
    <property type="evidence" value="ECO:0007669"/>
    <property type="project" value="TreeGrafter"/>
</dbReference>
<name>A0A0C1YGP6_9VIBR</name>